<proteinExistence type="predicted"/>
<dbReference type="AlphaFoldDB" id="A0A0D0DQG8"/>
<comment type="pathway">
    <text evidence="2">Lipid metabolism.</text>
</comment>
<evidence type="ECO:0000256" key="2">
    <source>
        <dbReference type="ARBA" id="ARBA00005189"/>
    </source>
</evidence>
<gene>
    <name evidence="13" type="ORF">PAXRUDRAFT_11924</name>
</gene>
<comment type="pathway">
    <text evidence="11">Phospholipid metabolism; phosphatidylethanolamine biosynthesis.</text>
</comment>
<keyword evidence="9" id="KW-1208">Phospholipid metabolism</keyword>
<dbReference type="OrthoDB" id="5973539at2759"/>
<dbReference type="Pfam" id="PF02666">
    <property type="entry name" value="PS_Dcarbxylase"/>
    <property type="match status" value="1"/>
</dbReference>
<keyword evidence="5" id="KW-0210">Decarboxylase</keyword>
<evidence type="ECO:0000256" key="4">
    <source>
        <dbReference type="ARBA" id="ARBA00022516"/>
    </source>
</evidence>
<evidence type="ECO:0000256" key="1">
    <source>
        <dbReference type="ARBA" id="ARBA00001928"/>
    </source>
</evidence>
<dbReference type="InterPro" id="IPR003817">
    <property type="entry name" value="PS_Dcarbxylase"/>
</dbReference>
<evidence type="ECO:0000256" key="5">
    <source>
        <dbReference type="ARBA" id="ARBA00022793"/>
    </source>
</evidence>
<keyword evidence="12" id="KW-1133">Transmembrane helix</keyword>
<dbReference type="GO" id="GO:0006646">
    <property type="term" value="P:phosphatidylethanolamine biosynthetic process"/>
    <property type="evidence" value="ECO:0007669"/>
    <property type="project" value="UniProtKB-UniPathway"/>
</dbReference>
<reference evidence="13 14" key="1">
    <citation type="submission" date="2014-04" db="EMBL/GenBank/DDBJ databases">
        <authorList>
            <consortium name="DOE Joint Genome Institute"/>
            <person name="Kuo A."/>
            <person name="Kohler A."/>
            <person name="Jargeat P."/>
            <person name="Nagy L.G."/>
            <person name="Floudas D."/>
            <person name="Copeland A."/>
            <person name="Barry K.W."/>
            <person name="Cichocki N."/>
            <person name="Veneault-Fourrey C."/>
            <person name="LaButti K."/>
            <person name="Lindquist E.A."/>
            <person name="Lipzen A."/>
            <person name="Lundell T."/>
            <person name="Morin E."/>
            <person name="Murat C."/>
            <person name="Sun H."/>
            <person name="Tunlid A."/>
            <person name="Henrissat B."/>
            <person name="Grigoriev I.V."/>
            <person name="Hibbett D.S."/>
            <person name="Martin F."/>
            <person name="Nordberg H.P."/>
            <person name="Cantor M.N."/>
            <person name="Hua S.X."/>
        </authorList>
    </citation>
    <scope>NUCLEOTIDE SEQUENCE [LARGE SCALE GENOMIC DNA]</scope>
    <source>
        <strain evidence="13 14">Ve08.2h10</strain>
    </source>
</reference>
<name>A0A0D0DQG8_9AGAM</name>
<dbReference type="STRING" id="930991.A0A0D0DQG8"/>
<keyword evidence="6" id="KW-0443">Lipid metabolism</keyword>
<keyword evidence="8" id="KW-0456">Lyase</keyword>
<dbReference type="InParanoid" id="A0A0D0DQG8"/>
<reference evidence="14" key="2">
    <citation type="submission" date="2015-01" db="EMBL/GenBank/DDBJ databases">
        <title>Evolutionary Origins and Diversification of the Mycorrhizal Mutualists.</title>
        <authorList>
            <consortium name="DOE Joint Genome Institute"/>
            <consortium name="Mycorrhizal Genomics Consortium"/>
            <person name="Kohler A."/>
            <person name="Kuo A."/>
            <person name="Nagy L.G."/>
            <person name="Floudas D."/>
            <person name="Copeland A."/>
            <person name="Barry K.W."/>
            <person name="Cichocki N."/>
            <person name="Veneault-Fourrey C."/>
            <person name="LaButti K."/>
            <person name="Lindquist E.A."/>
            <person name="Lipzen A."/>
            <person name="Lundell T."/>
            <person name="Morin E."/>
            <person name="Murat C."/>
            <person name="Riley R."/>
            <person name="Ohm R."/>
            <person name="Sun H."/>
            <person name="Tunlid A."/>
            <person name="Henrissat B."/>
            <person name="Grigoriev I.V."/>
            <person name="Hibbett D.S."/>
            <person name="Martin F."/>
        </authorList>
    </citation>
    <scope>NUCLEOTIDE SEQUENCE [LARGE SCALE GENOMIC DNA]</scope>
    <source>
        <strain evidence="14">Ve08.2h10</strain>
    </source>
</reference>
<dbReference type="UniPathway" id="UPA00558"/>
<evidence type="ECO:0000256" key="6">
    <source>
        <dbReference type="ARBA" id="ARBA00023098"/>
    </source>
</evidence>
<keyword evidence="7" id="KW-0594">Phospholipid biosynthesis</keyword>
<keyword evidence="14" id="KW-1185">Reference proteome</keyword>
<keyword evidence="10" id="KW-0670">Pyruvate</keyword>
<feature type="transmembrane region" description="Helical" evidence="12">
    <location>
        <begin position="311"/>
        <end position="329"/>
    </location>
</feature>
<evidence type="ECO:0000256" key="7">
    <source>
        <dbReference type="ARBA" id="ARBA00023209"/>
    </source>
</evidence>
<dbReference type="EMBL" id="KN825093">
    <property type="protein sequence ID" value="KIK94643.1"/>
    <property type="molecule type" value="Genomic_DNA"/>
</dbReference>
<comment type="cofactor">
    <cofactor evidence="1">
        <name>pyruvate</name>
        <dbReference type="ChEBI" id="CHEBI:15361"/>
    </cofactor>
</comment>
<evidence type="ECO:0000256" key="12">
    <source>
        <dbReference type="SAM" id="Phobius"/>
    </source>
</evidence>
<evidence type="ECO:0000256" key="3">
    <source>
        <dbReference type="ARBA" id="ARBA00012243"/>
    </source>
</evidence>
<dbReference type="PANTHER" id="PTHR10067">
    <property type="entry name" value="PHOSPHATIDYLSERINE DECARBOXYLASE"/>
    <property type="match status" value="1"/>
</dbReference>
<evidence type="ECO:0000256" key="9">
    <source>
        <dbReference type="ARBA" id="ARBA00023264"/>
    </source>
</evidence>
<sequence>MHLHHLSKPIERITRGSGLGDANADNVAQGLAHAVENTHPSQGGGDVTQGIHGAAHSHLPLLHKFVPQLEKLANTYHVGNYVVDRKTGQKFFESMPIYARLGMHLLFCGKEQVKLLEGNKHIEDLLREQSIREGKIYDSPESVKNIPSFINTYKLSLSELLEPDIQQYKNFNEFFSRKLKPGARPVENADEPNAFCSAADCRMVVYPTVDLARKFWIKGDEFSLPTLLNLDASDPKCLEFDGGSLAIFRLAPSDYHRFHSPADATIRGKPTDVPGQYYTVNPQAVNEANLDVLSRNKRSVLYMDHTPSGKTIAFVAIGALLVGSIVWTVEENATVKRGDELGYFAYGGSTVVAIFPHGLITFDEDLLKNSVPANPDGKGAIETLMNVGYSLGRWNKD</sequence>
<evidence type="ECO:0000256" key="11">
    <source>
        <dbReference type="ARBA" id="ARBA00024326"/>
    </source>
</evidence>
<protein>
    <recommendedName>
        <fullName evidence="3">phosphatidylserine decarboxylase</fullName>
        <ecNumber evidence="3">4.1.1.65</ecNumber>
    </recommendedName>
</protein>
<organism evidence="13 14">
    <name type="scientific">Paxillus rubicundulus Ve08.2h10</name>
    <dbReference type="NCBI Taxonomy" id="930991"/>
    <lineage>
        <taxon>Eukaryota</taxon>
        <taxon>Fungi</taxon>
        <taxon>Dikarya</taxon>
        <taxon>Basidiomycota</taxon>
        <taxon>Agaricomycotina</taxon>
        <taxon>Agaricomycetes</taxon>
        <taxon>Agaricomycetidae</taxon>
        <taxon>Boletales</taxon>
        <taxon>Paxilineae</taxon>
        <taxon>Paxillaceae</taxon>
        <taxon>Paxillus</taxon>
    </lineage>
</organism>
<dbReference type="InterPro" id="IPR033177">
    <property type="entry name" value="PSD-B"/>
</dbReference>
<evidence type="ECO:0000313" key="13">
    <source>
        <dbReference type="EMBL" id="KIK94643.1"/>
    </source>
</evidence>
<dbReference type="Proteomes" id="UP000054538">
    <property type="component" value="Unassembled WGS sequence"/>
</dbReference>
<feature type="transmembrane region" description="Helical" evidence="12">
    <location>
        <begin position="341"/>
        <end position="360"/>
    </location>
</feature>
<evidence type="ECO:0000313" key="14">
    <source>
        <dbReference type="Proteomes" id="UP000054538"/>
    </source>
</evidence>
<keyword evidence="4" id="KW-0444">Lipid biosynthesis</keyword>
<dbReference type="PANTHER" id="PTHR10067:SF17">
    <property type="entry name" value="PHOSPHATIDYLSERINE DECARBOXYLASE PROENZYME 2"/>
    <property type="match status" value="1"/>
</dbReference>
<keyword evidence="12" id="KW-0812">Transmembrane</keyword>
<dbReference type="NCBIfam" id="TIGR00163">
    <property type="entry name" value="PS_decarb"/>
    <property type="match status" value="1"/>
</dbReference>
<accession>A0A0D0DQG8</accession>
<evidence type="ECO:0000256" key="10">
    <source>
        <dbReference type="ARBA" id="ARBA00023317"/>
    </source>
</evidence>
<dbReference type="EC" id="4.1.1.65" evidence="3"/>
<keyword evidence="12" id="KW-0472">Membrane</keyword>
<evidence type="ECO:0000256" key="8">
    <source>
        <dbReference type="ARBA" id="ARBA00023239"/>
    </source>
</evidence>
<dbReference type="GO" id="GO:0004609">
    <property type="term" value="F:phosphatidylserine decarboxylase activity"/>
    <property type="evidence" value="ECO:0007669"/>
    <property type="project" value="UniProtKB-EC"/>
</dbReference>
<dbReference type="HOGENOM" id="CLU_029061_2_1_1"/>